<accession>A0A673KGF9</accession>
<reference evidence="3" key="2">
    <citation type="submission" date="2025-09" db="UniProtKB">
        <authorList>
            <consortium name="Ensembl"/>
        </authorList>
    </citation>
    <scope>IDENTIFICATION</scope>
</reference>
<dbReference type="AlphaFoldDB" id="A0A673KGF9"/>
<evidence type="ECO:0000259" key="2">
    <source>
        <dbReference type="PROSITE" id="PS50835"/>
    </source>
</evidence>
<dbReference type="GO" id="GO:0044291">
    <property type="term" value="C:cell-cell contact zone"/>
    <property type="evidence" value="ECO:0007669"/>
    <property type="project" value="TreeGrafter"/>
</dbReference>
<sequence>MKNINSHFWTVLDRFVICSLLSVAGKSTAFAVILRTTEKSVWTNEFESIELTCLIESISTNNPRIEWKKIKNGVPSYVYFQNKISGNMFFLSLIELMTVYKLNSAEAALSDRTQLSIAKFRSVKKEDAGEYYCQARNEAGWSKCSPQTMEVYDLDIVGIFLKVLGGVAAFIFVIVGICQIQKSGYCSCKDHRETNYKVPQHDNRMDYASPDEGHFRHKSSFVI</sequence>
<keyword evidence="1" id="KW-1133">Transmembrane helix</keyword>
<feature type="domain" description="Ig-like" evidence="2">
    <location>
        <begin position="47"/>
        <end position="150"/>
    </location>
</feature>
<proteinExistence type="predicted"/>
<dbReference type="InterPro" id="IPR036179">
    <property type="entry name" value="Ig-like_dom_sf"/>
</dbReference>
<dbReference type="SUPFAM" id="SSF48726">
    <property type="entry name" value="Immunoglobulin"/>
    <property type="match status" value="1"/>
</dbReference>
<name>A0A673KGF9_9TELE</name>
<dbReference type="Ensembl" id="ENSSRHT00000066630.1">
    <property type="protein sequence ID" value="ENSSRHP00000064842.1"/>
    <property type="gene ID" value="ENSSRHG00000032290.1"/>
</dbReference>
<dbReference type="GO" id="GO:0005886">
    <property type="term" value="C:plasma membrane"/>
    <property type="evidence" value="ECO:0007669"/>
    <property type="project" value="TreeGrafter"/>
</dbReference>
<dbReference type="InterPro" id="IPR007110">
    <property type="entry name" value="Ig-like_dom"/>
</dbReference>
<dbReference type="GO" id="GO:0098632">
    <property type="term" value="F:cell-cell adhesion mediator activity"/>
    <property type="evidence" value="ECO:0007669"/>
    <property type="project" value="TreeGrafter"/>
</dbReference>
<feature type="transmembrane region" description="Helical" evidence="1">
    <location>
        <begin position="156"/>
        <end position="177"/>
    </location>
</feature>
<dbReference type="GO" id="GO:0098636">
    <property type="term" value="C:protein complex involved in cell adhesion"/>
    <property type="evidence" value="ECO:0007669"/>
    <property type="project" value="TreeGrafter"/>
</dbReference>
<dbReference type="Gene3D" id="2.60.40.10">
    <property type="entry name" value="Immunoglobulins"/>
    <property type="match status" value="1"/>
</dbReference>
<dbReference type="Proteomes" id="UP000472270">
    <property type="component" value="Unassembled WGS sequence"/>
</dbReference>
<dbReference type="InterPro" id="IPR013783">
    <property type="entry name" value="Ig-like_fold"/>
</dbReference>
<evidence type="ECO:0000313" key="3">
    <source>
        <dbReference type="Ensembl" id="ENSSRHP00000064842.1"/>
    </source>
</evidence>
<protein>
    <submittedName>
        <fullName evidence="3">Junctional adhesion molecule C-like</fullName>
    </submittedName>
</protein>
<dbReference type="PANTHER" id="PTHR44598:SF1">
    <property type="entry name" value="JUNCTIONAL ADHESION MOLECULE 3A"/>
    <property type="match status" value="1"/>
</dbReference>
<evidence type="ECO:0000256" key="1">
    <source>
        <dbReference type="SAM" id="Phobius"/>
    </source>
</evidence>
<reference evidence="3" key="1">
    <citation type="submission" date="2025-08" db="UniProtKB">
        <authorList>
            <consortium name="Ensembl"/>
        </authorList>
    </citation>
    <scope>IDENTIFICATION</scope>
</reference>
<dbReference type="GO" id="GO:0005178">
    <property type="term" value="F:integrin binding"/>
    <property type="evidence" value="ECO:0007669"/>
    <property type="project" value="TreeGrafter"/>
</dbReference>
<keyword evidence="1" id="KW-0812">Transmembrane</keyword>
<organism evidence="3 4">
    <name type="scientific">Sinocyclocheilus rhinocerous</name>
    <dbReference type="NCBI Taxonomy" id="307959"/>
    <lineage>
        <taxon>Eukaryota</taxon>
        <taxon>Metazoa</taxon>
        <taxon>Chordata</taxon>
        <taxon>Craniata</taxon>
        <taxon>Vertebrata</taxon>
        <taxon>Euteleostomi</taxon>
        <taxon>Actinopterygii</taxon>
        <taxon>Neopterygii</taxon>
        <taxon>Teleostei</taxon>
        <taxon>Ostariophysi</taxon>
        <taxon>Cypriniformes</taxon>
        <taxon>Cyprinidae</taxon>
        <taxon>Cyprininae</taxon>
        <taxon>Sinocyclocheilus</taxon>
    </lineage>
</organism>
<gene>
    <name evidence="3" type="primary">LOC107748596</name>
</gene>
<keyword evidence="1" id="KW-0472">Membrane</keyword>
<dbReference type="GO" id="GO:0042803">
    <property type="term" value="F:protein homodimerization activity"/>
    <property type="evidence" value="ECO:0007669"/>
    <property type="project" value="InterPro"/>
</dbReference>
<dbReference type="PANTHER" id="PTHR44598">
    <property type="entry name" value="JUNCTIONAL ADHESION MOLECULE C"/>
    <property type="match status" value="1"/>
</dbReference>
<evidence type="ECO:0000313" key="4">
    <source>
        <dbReference type="Proteomes" id="UP000472270"/>
    </source>
</evidence>
<dbReference type="GO" id="GO:0046982">
    <property type="term" value="F:protein heterodimerization activity"/>
    <property type="evidence" value="ECO:0007669"/>
    <property type="project" value="InterPro"/>
</dbReference>
<dbReference type="InterPro" id="IPR042974">
    <property type="entry name" value="JAM-C"/>
</dbReference>
<dbReference type="PROSITE" id="PS50835">
    <property type="entry name" value="IG_LIKE"/>
    <property type="match status" value="1"/>
</dbReference>
<keyword evidence="4" id="KW-1185">Reference proteome</keyword>
<dbReference type="GO" id="GO:0016477">
    <property type="term" value="P:cell migration"/>
    <property type="evidence" value="ECO:0007669"/>
    <property type="project" value="TreeGrafter"/>
</dbReference>